<dbReference type="Proteomes" id="UP000198717">
    <property type="component" value="Unassembled WGS sequence"/>
</dbReference>
<gene>
    <name evidence="1" type="ORF">MVI01_72490</name>
    <name evidence="2" type="ORF">SAMN04488504_108102</name>
</gene>
<comment type="caution">
    <text evidence="1">The sequence shown here is derived from an EMBL/GenBank/DDBJ whole genome shotgun (WGS) entry which is preliminary data.</text>
</comment>
<proteinExistence type="predicted"/>
<dbReference type="PROSITE" id="PS51257">
    <property type="entry name" value="PROKAR_LIPOPROTEIN"/>
    <property type="match status" value="1"/>
</dbReference>
<protein>
    <recommendedName>
        <fullName evidence="5">Lipoprotein</fullName>
    </recommendedName>
</protein>
<name>A0A511HQ28_9BACT</name>
<evidence type="ECO:0000313" key="2">
    <source>
        <dbReference type="EMBL" id="SDE53597.1"/>
    </source>
</evidence>
<dbReference type="EMBL" id="FNAJ01000008">
    <property type="protein sequence ID" value="SDE53597.1"/>
    <property type="molecule type" value="Genomic_DNA"/>
</dbReference>
<reference evidence="1 4" key="2">
    <citation type="submission" date="2019-07" db="EMBL/GenBank/DDBJ databases">
        <title>Whole genome shotgun sequence of Myxococcus virescens NBRC 100334.</title>
        <authorList>
            <person name="Hosoyama A."/>
            <person name="Uohara A."/>
            <person name="Ohji S."/>
            <person name="Ichikawa N."/>
        </authorList>
    </citation>
    <scope>NUCLEOTIDE SEQUENCE [LARGE SCALE GENOMIC DNA]</scope>
    <source>
        <strain evidence="1 4">NBRC 100334</strain>
    </source>
</reference>
<evidence type="ECO:0000313" key="1">
    <source>
        <dbReference type="EMBL" id="GEL75465.1"/>
    </source>
</evidence>
<dbReference type="EMBL" id="BJVY01000074">
    <property type="protein sequence ID" value="GEL75465.1"/>
    <property type="molecule type" value="Genomic_DNA"/>
</dbReference>
<keyword evidence="3" id="KW-1185">Reference proteome</keyword>
<evidence type="ECO:0000313" key="3">
    <source>
        <dbReference type="Proteomes" id="UP000198717"/>
    </source>
</evidence>
<accession>A0A511HQ28</accession>
<evidence type="ECO:0008006" key="5">
    <source>
        <dbReference type="Google" id="ProtNLM"/>
    </source>
</evidence>
<dbReference type="Proteomes" id="UP000321224">
    <property type="component" value="Unassembled WGS sequence"/>
</dbReference>
<dbReference type="AlphaFoldDB" id="A0A511HQ28"/>
<evidence type="ECO:0000313" key="4">
    <source>
        <dbReference type="Proteomes" id="UP000321224"/>
    </source>
</evidence>
<sequence>MRLHIATLLVCLLGPLAVVGCSSSPRLWRPHGFASPPGVPSDVWDVCANSMLSDTSRIITGPSHEVDFQSMKPFEQDCVRAEYLRSCLAEAYQLERAQGPRLRPNAVSWSADWKDTLDDAVDKYCDDEGGGTPGARGLVRALNEKAEGSGRRCIPCTVH</sequence>
<reference evidence="2 3" key="1">
    <citation type="submission" date="2016-10" db="EMBL/GenBank/DDBJ databases">
        <authorList>
            <person name="Varghese N."/>
            <person name="Submissions S."/>
        </authorList>
    </citation>
    <scope>NUCLEOTIDE SEQUENCE [LARGE SCALE GENOMIC DNA]</scope>
    <source>
        <strain evidence="2 3">DSM 2260</strain>
    </source>
</reference>
<organism evidence="1 4">
    <name type="scientific">Myxococcus virescens</name>
    <dbReference type="NCBI Taxonomy" id="83456"/>
    <lineage>
        <taxon>Bacteria</taxon>
        <taxon>Pseudomonadati</taxon>
        <taxon>Myxococcota</taxon>
        <taxon>Myxococcia</taxon>
        <taxon>Myxococcales</taxon>
        <taxon>Cystobacterineae</taxon>
        <taxon>Myxococcaceae</taxon>
        <taxon>Myxococcus</taxon>
    </lineage>
</organism>